<name>A0A5E8CJY0_9ZZZZ</name>
<dbReference type="PANTHER" id="PTHR46332">
    <property type="entry name" value="ASPARTATE BETA-HYDROXYLASE DOMAIN-CONTAINING PROTEIN 2"/>
    <property type="match status" value="1"/>
</dbReference>
<dbReference type="InterPro" id="IPR051821">
    <property type="entry name" value="Asp/Asn_beta-hydroxylase"/>
</dbReference>
<dbReference type="GO" id="GO:0016020">
    <property type="term" value="C:membrane"/>
    <property type="evidence" value="ECO:0007669"/>
    <property type="project" value="TreeGrafter"/>
</dbReference>
<evidence type="ECO:0000313" key="5">
    <source>
        <dbReference type="EMBL" id="VVU95638.1"/>
    </source>
</evidence>
<sequence length="244" mass="27647">MINIKLILLGVIILLVLSRIVDLSMKVRVKPEEIEPKLISTDNYPITKILEKNWEKIANECKNLPSRMIGLEGRSQFAWYGDKETENLANSYFKDYGWINGWKVDEKGVNKKWKNWALVYDGKLLGHNSKICPETSKLLAQIPGIRVAGFSILKTNGDIPPHTDTTGFKYNSLAFHLGLDVPKDAPSKLYILDSHIKEKNGKAFLFDASFTHSADNKSNTRDRAILYIDFDLKGIKPIKAPKDT</sequence>
<dbReference type="InterPro" id="IPR007803">
    <property type="entry name" value="Asp/Arg/Pro-Hydrxlase"/>
</dbReference>
<dbReference type="AlphaFoldDB" id="A0A5E8CJY0"/>
<evidence type="ECO:0000256" key="3">
    <source>
        <dbReference type="ARBA" id="ARBA00023002"/>
    </source>
</evidence>
<evidence type="ECO:0000256" key="1">
    <source>
        <dbReference type="ARBA" id="ARBA00007730"/>
    </source>
</evidence>
<dbReference type="InterPro" id="IPR027443">
    <property type="entry name" value="IPNS-like_sf"/>
</dbReference>
<organism evidence="5">
    <name type="scientific">seawater metagenome</name>
    <dbReference type="NCBI Taxonomy" id="1561972"/>
    <lineage>
        <taxon>unclassified sequences</taxon>
        <taxon>metagenomes</taxon>
        <taxon>ecological metagenomes</taxon>
    </lineage>
</organism>
<dbReference type="SUPFAM" id="SSF51197">
    <property type="entry name" value="Clavaminate synthase-like"/>
    <property type="match status" value="1"/>
</dbReference>
<protein>
    <submittedName>
        <fullName evidence="5">Aspartyl/Asparaginyl beta-hydroxylase</fullName>
    </submittedName>
</protein>
<keyword evidence="2" id="KW-0223">Dioxygenase</keyword>
<reference evidence="5" key="1">
    <citation type="submission" date="2019-09" db="EMBL/GenBank/DDBJ databases">
        <authorList>
            <person name="Needham M D."/>
        </authorList>
    </citation>
    <scope>NUCLEOTIDE SEQUENCE</scope>
</reference>
<accession>A0A5E8CJY0</accession>
<dbReference type="Pfam" id="PF05118">
    <property type="entry name" value="Asp_Arg_Hydrox"/>
    <property type="match status" value="1"/>
</dbReference>
<evidence type="ECO:0000256" key="2">
    <source>
        <dbReference type="ARBA" id="ARBA00022964"/>
    </source>
</evidence>
<comment type="similarity">
    <text evidence="1">Belongs to the aspartyl/asparaginyl beta-hydroxylase family.</text>
</comment>
<evidence type="ECO:0000259" key="4">
    <source>
        <dbReference type="Pfam" id="PF05118"/>
    </source>
</evidence>
<keyword evidence="3" id="KW-0560">Oxidoreductase</keyword>
<proteinExistence type="inferred from homology"/>
<feature type="domain" description="Aspartyl/asparaginy/proline hydroxylase" evidence="4">
    <location>
        <begin position="51"/>
        <end position="230"/>
    </location>
</feature>
<dbReference type="EMBL" id="CABVLZ010000007">
    <property type="protein sequence ID" value="VVU95638.1"/>
    <property type="molecule type" value="Genomic_DNA"/>
</dbReference>
<dbReference type="PANTHER" id="PTHR46332:SF5">
    <property type="entry name" value="ASPARTATE BETA-HYDROXYLASE DOMAIN CONTAINING 2"/>
    <property type="match status" value="1"/>
</dbReference>
<gene>
    <name evidence="5" type="ORF">CPAV1605_1391</name>
</gene>
<dbReference type="GO" id="GO:0051213">
    <property type="term" value="F:dioxygenase activity"/>
    <property type="evidence" value="ECO:0007669"/>
    <property type="project" value="UniProtKB-KW"/>
</dbReference>
<dbReference type="Gene3D" id="2.60.120.330">
    <property type="entry name" value="B-lactam Antibiotic, Isopenicillin N Synthase, Chain"/>
    <property type="match status" value="1"/>
</dbReference>